<reference evidence="3" key="1">
    <citation type="submission" date="2022-01" db="EMBL/GenBank/DDBJ databases">
        <authorList>
            <person name="King R."/>
        </authorList>
    </citation>
    <scope>NUCLEOTIDE SEQUENCE</scope>
</reference>
<keyword evidence="4" id="KW-1185">Reference proteome</keyword>
<dbReference type="Proteomes" id="UP001153636">
    <property type="component" value="Chromosome 4"/>
</dbReference>
<gene>
    <name evidence="3" type="ORF">PSYICH_LOCUS10422</name>
</gene>
<sequence>MVAKVNVLRHIIYELRYAIPEGNLKNNLMLQYILNQYKKYKITDQQLCKARQEMEFMANTYLCYLKSSRLEQEIQQEFHGKGERTVEATAKMVGFKLPHDPK</sequence>
<accession>A0A9P0D0U2</accession>
<organism evidence="3 4">
    <name type="scientific">Psylliodes chrysocephalus</name>
    <dbReference type="NCBI Taxonomy" id="3402493"/>
    <lineage>
        <taxon>Eukaryota</taxon>
        <taxon>Metazoa</taxon>
        <taxon>Ecdysozoa</taxon>
        <taxon>Arthropoda</taxon>
        <taxon>Hexapoda</taxon>
        <taxon>Insecta</taxon>
        <taxon>Pterygota</taxon>
        <taxon>Neoptera</taxon>
        <taxon>Endopterygota</taxon>
        <taxon>Coleoptera</taxon>
        <taxon>Polyphaga</taxon>
        <taxon>Cucujiformia</taxon>
        <taxon>Chrysomeloidea</taxon>
        <taxon>Chrysomelidae</taxon>
        <taxon>Galerucinae</taxon>
        <taxon>Alticini</taxon>
        <taxon>Psylliodes</taxon>
    </lineage>
</organism>
<dbReference type="InterPro" id="IPR037667">
    <property type="entry name" value="FMC1_homologue"/>
</dbReference>
<dbReference type="AlphaFoldDB" id="A0A9P0D0U2"/>
<dbReference type="PANTHER" id="PTHR31716">
    <property type="entry name" value="PROTEIN FMC1 HOMOLOG"/>
    <property type="match status" value="1"/>
</dbReference>
<dbReference type="OrthoDB" id="551431at2759"/>
<name>A0A9P0D0U2_9CUCU</name>
<dbReference type="CDD" id="cd20271">
    <property type="entry name" value="Complex1_LYR_FMC1"/>
    <property type="match status" value="1"/>
</dbReference>
<dbReference type="PANTHER" id="PTHR31716:SF1">
    <property type="entry name" value="PROTEIN FMC1 HOMOLOG"/>
    <property type="match status" value="1"/>
</dbReference>
<protein>
    <recommendedName>
        <fullName evidence="2">Protein FMC1 homolog</fullName>
    </recommendedName>
</protein>
<evidence type="ECO:0000313" key="4">
    <source>
        <dbReference type="Proteomes" id="UP001153636"/>
    </source>
</evidence>
<evidence type="ECO:0000313" key="3">
    <source>
        <dbReference type="EMBL" id="CAH1109240.1"/>
    </source>
</evidence>
<comment type="similarity">
    <text evidence="1">Belongs to the FMC1 family.</text>
</comment>
<evidence type="ECO:0000256" key="1">
    <source>
        <dbReference type="ARBA" id="ARBA00009058"/>
    </source>
</evidence>
<evidence type="ECO:0000256" key="2">
    <source>
        <dbReference type="ARBA" id="ARBA00013846"/>
    </source>
</evidence>
<dbReference type="GO" id="GO:0005739">
    <property type="term" value="C:mitochondrion"/>
    <property type="evidence" value="ECO:0007669"/>
    <property type="project" value="TreeGrafter"/>
</dbReference>
<dbReference type="EMBL" id="OV651816">
    <property type="protein sequence ID" value="CAH1109240.1"/>
    <property type="molecule type" value="Genomic_DNA"/>
</dbReference>
<proteinExistence type="inferred from homology"/>